<dbReference type="PATRIC" id="fig|56110.3.peg.496"/>
<dbReference type="EMBL" id="CP003607">
    <property type="protein sequence ID" value="AFY80153.1"/>
    <property type="molecule type" value="Genomic_DNA"/>
</dbReference>
<dbReference type="eggNOG" id="COG4006">
    <property type="taxonomic scope" value="Bacteria"/>
</dbReference>
<feature type="domain" description="CRISPR system ring nuclease SSO1393-like" evidence="1">
    <location>
        <begin position="72"/>
        <end position="208"/>
    </location>
</feature>
<reference evidence="2 3" key="1">
    <citation type="submission" date="2012-06" db="EMBL/GenBank/DDBJ databases">
        <title>Finished chromosome of genome of Oscillatoria acuminata PCC 6304.</title>
        <authorList>
            <consortium name="US DOE Joint Genome Institute"/>
            <person name="Gugger M."/>
            <person name="Coursin T."/>
            <person name="Rippka R."/>
            <person name="Tandeau De Marsac N."/>
            <person name="Huntemann M."/>
            <person name="Wei C.-L."/>
            <person name="Han J."/>
            <person name="Detter J.C."/>
            <person name="Han C."/>
            <person name="Tapia R."/>
            <person name="Davenport K."/>
            <person name="Daligault H."/>
            <person name="Erkkila T."/>
            <person name="Gu W."/>
            <person name="Munk A.C.C."/>
            <person name="Teshima H."/>
            <person name="Xu Y."/>
            <person name="Chain P."/>
            <person name="Chen A."/>
            <person name="Krypides N."/>
            <person name="Mavromatis K."/>
            <person name="Markowitz V."/>
            <person name="Szeto E."/>
            <person name="Ivanova N."/>
            <person name="Mikhailova N."/>
            <person name="Ovchinnikova G."/>
            <person name="Pagani I."/>
            <person name="Pati A."/>
            <person name="Goodwin L."/>
            <person name="Peters L."/>
            <person name="Pitluck S."/>
            <person name="Woyke T."/>
            <person name="Kerfeld C."/>
        </authorList>
    </citation>
    <scope>NUCLEOTIDE SEQUENCE [LARGE SCALE GENOMIC DNA]</scope>
    <source>
        <strain evidence="2 3">PCC 6304</strain>
    </source>
</reference>
<dbReference type="InParanoid" id="K9TCJ7"/>
<name>K9TCJ7_9CYAN</name>
<accession>K9TCJ7</accession>
<dbReference type="STRING" id="56110.Oscil6304_0403"/>
<dbReference type="Proteomes" id="UP000010367">
    <property type="component" value="Chromosome"/>
</dbReference>
<dbReference type="HOGENOM" id="CLU_060726_0_0_3"/>
<gene>
    <name evidence="2" type="ORF">Oscil6304_0403</name>
</gene>
<dbReference type="KEGG" id="oac:Oscil6304_0403"/>
<dbReference type="CDD" id="cd09742">
    <property type="entry name" value="Csm6_III-A"/>
    <property type="match status" value="1"/>
</dbReference>
<evidence type="ECO:0000259" key="1">
    <source>
        <dbReference type="Pfam" id="PF09651"/>
    </source>
</evidence>
<proteinExistence type="predicted"/>
<protein>
    <submittedName>
        <fullName evidence="2">Uncharacterized protein conserved in archaea</fullName>
    </submittedName>
</protein>
<evidence type="ECO:0000313" key="2">
    <source>
        <dbReference type="EMBL" id="AFY80153.1"/>
    </source>
</evidence>
<sequence length="377" mass="42564">MRRVIISTIGTSLLTNQINRNNPDESQWYLKLRDTANEKWEHLSDEVQEIIRTLKERAIAKLEAVKIPTIRGASAELNGIYGIYQEDLTQGKEDIHYLIATDTAQGFTTAEIVQTFLQQKGINNISIYTPSGLSTASTTDFSEGIDELIVWLQNQIPPLRKDYKIYFNLVGGFKSLQGYLNTIGMFYADEIIYIFEGEGSELITIPRLPIAIDIAAIEPHTVKLALMDAGAGLPPEQVTDVPESLLGNFDDKRVLSTWGKLIWEQSKQQLLSQKLLEFQGLEYKDSFRGDYNQVKSSPERVKLQETLALVSYLLEESHGDTSSLKKHGGVQYDKYVNMGDMDHFRVTQGLRVSCTSANGILLLHRYGKEPDVNKNPW</sequence>
<dbReference type="AlphaFoldDB" id="K9TCJ7"/>
<dbReference type="Pfam" id="PF09651">
    <property type="entry name" value="Cas_APE2256"/>
    <property type="match status" value="1"/>
</dbReference>
<evidence type="ECO:0000313" key="3">
    <source>
        <dbReference type="Proteomes" id="UP000010367"/>
    </source>
</evidence>
<dbReference type="RefSeq" id="WP_015146803.1">
    <property type="nucleotide sequence ID" value="NC_019693.1"/>
</dbReference>
<dbReference type="OrthoDB" id="9772362at2"/>
<organism evidence="2 3">
    <name type="scientific">Oscillatoria acuminata PCC 6304</name>
    <dbReference type="NCBI Taxonomy" id="56110"/>
    <lineage>
        <taxon>Bacteria</taxon>
        <taxon>Bacillati</taxon>
        <taxon>Cyanobacteriota</taxon>
        <taxon>Cyanophyceae</taxon>
        <taxon>Oscillatoriophycideae</taxon>
        <taxon>Oscillatoriales</taxon>
        <taxon>Oscillatoriaceae</taxon>
        <taxon>Oscillatoria</taxon>
    </lineage>
</organism>
<keyword evidence="3" id="KW-1185">Reference proteome</keyword>
<dbReference type="Gene3D" id="1.10.196.30">
    <property type="match status" value="1"/>
</dbReference>
<dbReference type="InterPro" id="IPR013442">
    <property type="entry name" value="SSO1393-like"/>
</dbReference>
<dbReference type="Gene3D" id="3.40.50.10770">
    <property type="entry name" value="Hypothetical protein VC1899 like domain (Restriction endonuclease-like)"/>
    <property type="match status" value="1"/>
</dbReference>